<reference evidence="2 3" key="1">
    <citation type="submission" date="2020-08" db="EMBL/GenBank/DDBJ databases">
        <title>Genomic Encyclopedia of Type Strains, Phase IV (KMG-IV): sequencing the most valuable type-strain genomes for metagenomic binning, comparative biology and taxonomic classification.</title>
        <authorList>
            <person name="Goeker M."/>
        </authorList>
    </citation>
    <scope>NUCLEOTIDE SEQUENCE [LARGE SCALE GENOMIC DNA]</scope>
    <source>
        <strain evidence="2 3">DSM 16268</strain>
    </source>
</reference>
<evidence type="ECO:0000313" key="2">
    <source>
        <dbReference type="EMBL" id="MBB5752004.1"/>
    </source>
</evidence>
<keyword evidence="3" id="KW-1185">Reference proteome</keyword>
<name>A0A7W9CUR2_9HYPH</name>
<dbReference type="AlphaFoldDB" id="A0A7W9CUR2"/>
<dbReference type="Proteomes" id="UP000523821">
    <property type="component" value="Unassembled WGS sequence"/>
</dbReference>
<organism evidence="2 3">
    <name type="scientific">Prosthecomicrobium pneumaticum</name>
    <dbReference type="NCBI Taxonomy" id="81895"/>
    <lineage>
        <taxon>Bacteria</taxon>
        <taxon>Pseudomonadati</taxon>
        <taxon>Pseudomonadota</taxon>
        <taxon>Alphaproteobacteria</taxon>
        <taxon>Hyphomicrobiales</taxon>
        <taxon>Kaistiaceae</taxon>
        <taxon>Prosthecomicrobium</taxon>
    </lineage>
</organism>
<dbReference type="RefSeq" id="WP_246429628.1">
    <property type="nucleotide sequence ID" value="NZ_JACHOO010000002.1"/>
</dbReference>
<evidence type="ECO:0000256" key="1">
    <source>
        <dbReference type="SAM" id="MobiDB-lite"/>
    </source>
</evidence>
<proteinExistence type="predicted"/>
<evidence type="ECO:0000313" key="3">
    <source>
        <dbReference type="Proteomes" id="UP000523821"/>
    </source>
</evidence>
<feature type="region of interest" description="Disordered" evidence="1">
    <location>
        <begin position="83"/>
        <end position="124"/>
    </location>
</feature>
<gene>
    <name evidence="2" type="ORF">GGQ63_001056</name>
</gene>
<accession>A0A7W9CUR2</accession>
<evidence type="ECO:0008006" key="4">
    <source>
        <dbReference type="Google" id="ProtNLM"/>
    </source>
</evidence>
<protein>
    <recommendedName>
        <fullName evidence="4">CopG family transcriptional regulator</fullName>
    </recommendedName>
</protein>
<comment type="caution">
    <text evidence="2">The sequence shown here is derived from an EMBL/GenBank/DDBJ whole genome shotgun (WGS) entry which is preliminary data.</text>
</comment>
<dbReference type="EMBL" id="JACHOO010000002">
    <property type="protein sequence ID" value="MBB5752004.1"/>
    <property type="molecule type" value="Genomic_DNA"/>
</dbReference>
<sequence>MKNVTITLDEKVAHWARVEAAKAGMSLSRWIGEKLRAEMPGETDDERRLRLGRLEDFLSGPGWPGIAGDLPKRDEIYAERGVYRHQRADLQPRSERGGEAHEGGGSAAERHARGLDRHEPANDQ</sequence>